<reference evidence="1" key="1">
    <citation type="submission" date="2021-10" db="EMBL/GenBank/DDBJ databases">
        <title>Tropical sea cucumber genome reveals ecological adaptation and Cuvierian tubules defense mechanism.</title>
        <authorList>
            <person name="Chen T."/>
        </authorList>
    </citation>
    <scope>NUCLEOTIDE SEQUENCE</scope>
    <source>
        <strain evidence="1">Nanhai2018</strain>
        <tissue evidence="1">Muscle</tissue>
    </source>
</reference>
<dbReference type="AlphaFoldDB" id="A0A9Q1H6C9"/>
<protein>
    <recommendedName>
        <fullName evidence="3">C2H2-type domain-containing protein</fullName>
    </recommendedName>
</protein>
<proteinExistence type="predicted"/>
<evidence type="ECO:0008006" key="3">
    <source>
        <dbReference type="Google" id="ProtNLM"/>
    </source>
</evidence>
<name>A0A9Q1H6C9_HOLLE</name>
<sequence>MCVKYVRRPFRGEITYYDTDVNTEGEKWGQTCNVCKTLFFLKDNLKRHIEDIYTLKQSQTRLCWKG</sequence>
<organism evidence="1 2">
    <name type="scientific">Holothuria leucospilota</name>
    <name type="common">Black long sea cucumber</name>
    <name type="synonym">Mertensiothuria leucospilota</name>
    <dbReference type="NCBI Taxonomy" id="206669"/>
    <lineage>
        <taxon>Eukaryota</taxon>
        <taxon>Metazoa</taxon>
        <taxon>Echinodermata</taxon>
        <taxon>Eleutherozoa</taxon>
        <taxon>Echinozoa</taxon>
        <taxon>Holothuroidea</taxon>
        <taxon>Aspidochirotacea</taxon>
        <taxon>Aspidochirotida</taxon>
        <taxon>Holothuriidae</taxon>
        <taxon>Holothuria</taxon>
    </lineage>
</organism>
<dbReference type="EMBL" id="JAIZAY010000011">
    <property type="protein sequence ID" value="KAJ8034081.1"/>
    <property type="molecule type" value="Genomic_DNA"/>
</dbReference>
<evidence type="ECO:0000313" key="1">
    <source>
        <dbReference type="EMBL" id="KAJ8034081.1"/>
    </source>
</evidence>
<accession>A0A9Q1H6C9</accession>
<evidence type="ECO:0000313" key="2">
    <source>
        <dbReference type="Proteomes" id="UP001152320"/>
    </source>
</evidence>
<gene>
    <name evidence="1" type="ORF">HOLleu_24506</name>
</gene>
<keyword evidence="2" id="KW-1185">Reference proteome</keyword>
<dbReference type="Proteomes" id="UP001152320">
    <property type="component" value="Chromosome 11"/>
</dbReference>
<comment type="caution">
    <text evidence="1">The sequence shown here is derived from an EMBL/GenBank/DDBJ whole genome shotgun (WGS) entry which is preliminary data.</text>
</comment>